<feature type="domain" description="PRC-barrel" evidence="1">
    <location>
        <begin position="2"/>
        <end position="69"/>
    </location>
</feature>
<protein>
    <recommendedName>
        <fullName evidence="1">PRC-barrel domain-containing protein</fullName>
    </recommendedName>
</protein>
<evidence type="ECO:0000259" key="1">
    <source>
        <dbReference type="Pfam" id="PF05239"/>
    </source>
</evidence>
<dbReference type="Pfam" id="PF05239">
    <property type="entry name" value="PRC"/>
    <property type="match status" value="1"/>
</dbReference>
<dbReference type="InterPro" id="IPR027275">
    <property type="entry name" value="PRC-brl_dom"/>
</dbReference>
<dbReference type="InterPro" id="IPR011033">
    <property type="entry name" value="PRC_barrel-like_sf"/>
</dbReference>
<organism evidence="2 3">
    <name type="scientific">Virgibacillus kapii</name>
    <dbReference type="NCBI Taxonomy" id="1638645"/>
    <lineage>
        <taxon>Bacteria</taxon>
        <taxon>Bacillati</taxon>
        <taxon>Bacillota</taxon>
        <taxon>Bacilli</taxon>
        <taxon>Bacillales</taxon>
        <taxon>Bacillaceae</taxon>
        <taxon>Virgibacillus</taxon>
    </lineage>
</organism>
<gene>
    <name evidence="2" type="ORF">GCM10007111_34730</name>
</gene>
<comment type="caution">
    <text evidence="2">The sequence shown here is derived from an EMBL/GenBank/DDBJ whole genome shotgun (WGS) entry which is preliminary data.</text>
</comment>
<keyword evidence="3" id="KW-1185">Reference proteome</keyword>
<dbReference type="EMBL" id="BMPN01000006">
    <property type="protein sequence ID" value="GGJ70133.1"/>
    <property type="molecule type" value="Genomic_DNA"/>
</dbReference>
<name>A0ABQ2DRS5_9BACI</name>
<sequence length="235" mass="27678">MFFTSDLKAYNIHASDGEMGKVKDLYFDDQKWTIRYAVIDSRKWLLGRRVLISLTSFRTLNEREELVEVELDKDTIRNSPTIPEEHAITKDVENSLISYYGWARYWTGNMIWGNIDEPFTSPRSNEQSEIQEQRLHDMQAYDLRSEDETLGYKVHANDGKIGTVIDMVFDTEYWKLRYMVVQDSDTYTEEAYLIYPIDKIETVDWFEEDIYLNETLAEAKTNAVYKSKATILPNL</sequence>
<reference evidence="3" key="1">
    <citation type="journal article" date="2019" name="Int. J. Syst. Evol. Microbiol.">
        <title>The Global Catalogue of Microorganisms (GCM) 10K type strain sequencing project: providing services to taxonomists for standard genome sequencing and annotation.</title>
        <authorList>
            <consortium name="The Broad Institute Genomics Platform"/>
            <consortium name="The Broad Institute Genome Sequencing Center for Infectious Disease"/>
            <person name="Wu L."/>
            <person name="Ma J."/>
        </authorList>
    </citation>
    <scope>NUCLEOTIDE SEQUENCE [LARGE SCALE GENOMIC DNA]</scope>
    <source>
        <strain evidence="3">JCM 30071</strain>
    </source>
</reference>
<dbReference type="Proteomes" id="UP000634435">
    <property type="component" value="Unassembled WGS sequence"/>
</dbReference>
<proteinExistence type="predicted"/>
<dbReference type="SUPFAM" id="SSF50346">
    <property type="entry name" value="PRC-barrel domain"/>
    <property type="match status" value="2"/>
</dbReference>
<dbReference type="Gene3D" id="3.90.50.10">
    <property type="entry name" value="Photosynthetic Reaction Center, subunit H, domain 2"/>
    <property type="match status" value="2"/>
</dbReference>
<evidence type="ECO:0000313" key="3">
    <source>
        <dbReference type="Proteomes" id="UP000634435"/>
    </source>
</evidence>
<dbReference type="RefSeq" id="WP_021292160.1">
    <property type="nucleotide sequence ID" value="NZ_BMPN01000006.1"/>
</dbReference>
<accession>A0ABQ2DRS5</accession>
<evidence type="ECO:0000313" key="2">
    <source>
        <dbReference type="EMBL" id="GGJ70133.1"/>
    </source>
</evidence>
<dbReference type="InterPro" id="IPR014747">
    <property type="entry name" value="Bac_photo_RC_H_C"/>
</dbReference>